<evidence type="ECO:0000256" key="1">
    <source>
        <dbReference type="SAM" id="SignalP"/>
    </source>
</evidence>
<dbReference type="Pfam" id="PF20365">
    <property type="entry name" value="DUF6660"/>
    <property type="match status" value="1"/>
</dbReference>
<dbReference type="EMBL" id="WNXD01000002">
    <property type="protein sequence ID" value="MBB2146933.1"/>
    <property type="molecule type" value="Genomic_DNA"/>
</dbReference>
<sequence>MKNLAIFYLIFVVLLSALPCSDELEVKAFEQKTIAKVEHNKASGSAESCSPICLCTCCGQSVVETQLATFQIKPTTFAAENQMASYQFSVEQITQNIWQPPKLV</sequence>
<gene>
    <name evidence="2" type="ORF">GM921_15620</name>
</gene>
<proteinExistence type="predicted"/>
<dbReference type="InterPro" id="IPR046601">
    <property type="entry name" value="DUF6660"/>
</dbReference>
<dbReference type="RefSeq" id="WP_182923569.1">
    <property type="nucleotide sequence ID" value="NZ_WNXD01000002.1"/>
</dbReference>
<reference evidence="2" key="1">
    <citation type="submission" date="2019-11" db="EMBL/GenBank/DDBJ databases">
        <title>Description of Pedobacter sp. LMG 31464T.</title>
        <authorList>
            <person name="Carlier A."/>
            <person name="Qi S."/>
            <person name="Vandamme P."/>
        </authorList>
    </citation>
    <scope>NUCLEOTIDE SEQUENCE</scope>
    <source>
        <strain evidence="2">LMG 31464</strain>
    </source>
</reference>
<name>A0A923E205_9SPHI</name>
<evidence type="ECO:0000313" key="2">
    <source>
        <dbReference type="EMBL" id="MBB2146933.1"/>
    </source>
</evidence>
<evidence type="ECO:0000313" key="3">
    <source>
        <dbReference type="Proteomes" id="UP000601055"/>
    </source>
</evidence>
<dbReference type="AlphaFoldDB" id="A0A923E205"/>
<protein>
    <submittedName>
        <fullName evidence="2">Uncharacterized protein</fullName>
    </submittedName>
</protein>
<comment type="caution">
    <text evidence="2">The sequence shown here is derived from an EMBL/GenBank/DDBJ whole genome shotgun (WGS) entry which is preliminary data.</text>
</comment>
<feature type="chain" id="PRO_5037276099" evidence="1">
    <location>
        <begin position="22"/>
        <end position="104"/>
    </location>
</feature>
<feature type="signal peptide" evidence="1">
    <location>
        <begin position="1"/>
        <end position="21"/>
    </location>
</feature>
<dbReference type="Proteomes" id="UP000601055">
    <property type="component" value="Unassembled WGS sequence"/>
</dbReference>
<accession>A0A923E205</accession>
<keyword evidence="3" id="KW-1185">Reference proteome</keyword>
<organism evidence="2 3">
    <name type="scientific">Pedobacter planticolens</name>
    <dbReference type="NCBI Taxonomy" id="2679964"/>
    <lineage>
        <taxon>Bacteria</taxon>
        <taxon>Pseudomonadati</taxon>
        <taxon>Bacteroidota</taxon>
        <taxon>Sphingobacteriia</taxon>
        <taxon>Sphingobacteriales</taxon>
        <taxon>Sphingobacteriaceae</taxon>
        <taxon>Pedobacter</taxon>
    </lineage>
</organism>
<keyword evidence="1" id="KW-0732">Signal</keyword>